<organism evidence="9 10">
    <name type="scientific">Littorina saxatilis</name>
    <dbReference type="NCBI Taxonomy" id="31220"/>
    <lineage>
        <taxon>Eukaryota</taxon>
        <taxon>Metazoa</taxon>
        <taxon>Spiralia</taxon>
        <taxon>Lophotrochozoa</taxon>
        <taxon>Mollusca</taxon>
        <taxon>Gastropoda</taxon>
        <taxon>Caenogastropoda</taxon>
        <taxon>Littorinimorpha</taxon>
        <taxon>Littorinoidea</taxon>
        <taxon>Littorinidae</taxon>
        <taxon>Littorina</taxon>
    </lineage>
</organism>
<dbReference type="CDD" id="cd07067">
    <property type="entry name" value="HP_PGM_like"/>
    <property type="match status" value="1"/>
</dbReference>
<dbReference type="InterPro" id="IPR001345">
    <property type="entry name" value="PG/BPGM_mutase_AS"/>
</dbReference>
<dbReference type="SMART" id="SM00855">
    <property type="entry name" value="PGAM"/>
    <property type="match status" value="1"/>
</dbReference>
<comment type="similarity">
    <text evidence="3">Belongs to the phosphoglycerate mutase family.</text>
</comment>
<feature type="binding site" evidence="7">
    <location>
        <begin position="10"/>
        <end position="17"/>
    </location>
    <ligand>
        <name>substrate</name>
    </ligand>
</feature>
<evidence type="ECO:0000256" key="7">
    <source>
        <dbReference type="PIRSR" id="PIRSR613078-2"/>
    </source>
</evidence>
<dbReference type="SUPFAM" id="SSF53254">
    <property type="entry name" value="Phosphoglycerate mutase-like"/>
    <property type="match status" value="1"/>
</dbReference>
<comment type="catalytic activity">
    <reaction evidence="1">
        <text>beta-D-fructose 2,6-bisphosphate + H2O = beta-D-fructose 6-phosphate + phosphate</text>
        <dbReference type="Rhea" id="RHEA:17289"/>
        <dbReference type="ChEBI" id="CHEBI:15377"/>
        <dbReference type="ChEBI" id="CHEBI:43474"/>
        <dbReference type="ChEBI" id="CHEBI:57634"/>
        <dbReference type="ChEBI" id="CHEBI:58579"/>
        <dbReference type="EC" id="3.1.3.46"/>
    </reaction>
</comment>
<dbReference type="PANTHER" id="PTHR46517">
    <property type="entry name" value="FRUCTOSE-2,6-BISPHOSPHATASE TIGAR"/>
    <property type="match status" value="1"/>
</dbReference>
<dbReference type="GO" id="GO:0004331">
    <property type="term" value="F:fructose-2,6-bisphosphate 2-phosphatase activity"/>
    <property type="evidence" value="ECO:0007669"/>
    <property type="project" value="UniProtKB-EC"/>
</dbReference>
<evidence type="ECO:0000256" key="5">
    <source>
        <dbReference type="ARBA" id="ARBA00042275"/>
    </source>
</evidence>
<dbReference type="GO" id="GO:0045820">
    <property type="term" value="P:negative regulation of glycolytic process"/>
    <property type="evidence" value="ECO:0007669"/>
    <property type="project" value="TreeGrafter"/>
</dbReference>
<evidence type="ECO:0000313" key="10">
    <source>
        <dbReference type="Proteomes" id="UP001374579"/>
    </source>
</evidence>
<dbReference type="AlphaFoldDB" id="A0AAN9BIY5"/>
<dbReference type="InterPro" id="IPR013078">
    <property type="entry name" value="His_Pase_superF_clade-1"/>
</dbReference>
<proteinExistence type="inferred from homology"/>
<dbReference type="Proteomes" id="UP001374579">
    <property type="component" value="Unassembled WGS sequence"/>
</dbReference>
<protein>
    <recommendedName>
        <fullName evidence="4">Fructose-2,6-bisphosphatase TIGAR</fullName>
    </recommendedName>
    <alternativeName>
        <fullName evidence="5">TP53-induced glycolysis and apoptosis regulator</fullName>
    </alternativeName>
</protein>
<keyword evidence="2" id="KW-0378">Hydrolase</keyword>
<evidence type="ECO:0000256" key="1">
    <source>
        <dbReference type="ARBA" id="ARBA00000464"/>
    </source>
</evidence>
<feature type="binding site" evidence="7">
    <location>
        <position position="60"/>
    </location>
    <ligand>
        <name>substrate</name>
    </ligand>
</feature>
<dbReference type="GO" id="GO:0005829">
    <property type="term" value="C:cytosol"/>
    <property type="evidence" value="ECO:0007669"/>
    <property type="project" value="TreeGrafter"/>
</dbReference>
<feature type="region of interest" description="Disordered" evidence="8">
    <location>
        <begin position="197"/>
        <end position="217"/>
    </location>
</feature>
<evidence type="ECO:0000256" key="2">
    <source>
        <dbReference type="ARBA" id="ARBA00022801"/>
    </source>
</evidence>
<dbReference type="Pfam" id="PF00300">
    <property type="entry name" value="His_Phos_1"/>
    <property type="match status" value="1"/>
</dbReference>
<sequence>MVVFSLTLVRHGETKANKDGVIQGHQDVALSEVGLKQARLVAVRLQNDNFTHIFASDLSRAAQTAGAIAEANAACHCSVQHDRRLRERTFGEFEGKTFKELIAAAQKSNKKWPDFTPKGAESVEEVRFRAKAFFQELCQSMTRAGSPVDIMFIPASLKDGRSKREGLSNGTTAHIAETHTPQNLSAGVEKKTVSGATTKCASQAQPPEGVASKRPRTEDAQLRRLSLEEVGVEGGCVVGQVLGAGVGVSTMARSNSSSSSGCSSLHDSVECVEGDVDLSNTNDFEVKDSTPVPPNKANVCVHTQLGPGTNSSSVQSPGRWQVDGPLSWFRDIEWSPVFGSSSASQSPHACPNVSLSPMIEHRLTSISSVSSGRNSSFDDADIVPAVVGEVLVVSHGGLIKELVAHFIEDFNCKIPGGKGHALRVCPNTGVSRFTVTVDDLDCRASVTCQVIHDKDHLHTLQASLPEPTPAV</sequence>
<name>A0AAN9BIY5_9CAEN</name>
<dbReference type="InterPro" id="IPR029033">
    <property type="entry name" value="His_PPase_superfam"/>
</dbReference>
<feature type="active site" description="Tele-phosphohistidine intermediate" evidence="6">
    <location>
        <position position="11"/>
    </location>
</feature>
<feature type="active site" description="Proton donor/acceptor" evidence="6">
    <location>
        <position position="87"/>
    </location>
</feature>
<evidence type="ECO:0000256" key="6">
    <source>
        <dbReference type="PIRSR" id="PIRSR613078-1"/>
    </source>
</evidence>
<dbReference type="GO" id="GO:0043456">
    <property type="term" value="P:regulation of pentose-phosphate shunt"/>
    <property type="evidence" value="ECO:0007669"/>
    <property type="project" value="TreeGrafter"/>
</dbReference>
<comment type="caution">
    <text evidence="9">The sequence shown here is derived from an EMBL/GenBank/DDBJ whole genome shotgun (WGS) entry which is preliminary data.</text>
</comment>
<evidence type="ECO:0000256" key="8">
    <source>
        <dbReference type="SAM" id="MobiDB-lite"/>
    </source>
</evidence>
<keyword evidence="10" id="KW-1185">Reference proteome</keyword>
<evidence type="ECO:0000313" key="9">
    <source>
        <dbReference type="EMBL" id="KAK7107141.1"/>
    </source>
</evidence>
<dbReference type="InterPro" id="IPR051695">
    <property type="entry name" value="Phosphoglycerate_Mutase"/>
</dbReference>
<dbReference type="EMBL" id="JBAMIC010000004">
    <property type="protein sequence ID" value="KAK7107141.1"/>
    <property type="molecule type" value="Genomic_DNA"/>
</dbReference>
<gene>
    <name evidence="9" type="ORF">V1264_015107</name>
</gene>
<accession>A0AAN9BIY5</accession>
<dbReference type="PANTHER" id="PTHR46517:SF1">
    <property type="entry name" value="FRUCTOSE-2,6-BISPHOSPHATASE TIGAR"/>
    <property type="match status" value="1"/>
</dbReference>
<reference evidence="9 10" key="1">
    <citation type="submission" date="2024-02" db="EMBL/GenBank/DDBJ databases">
        <title>Chromosome-scale genome assembly of the rough periwinkle Littorina saxatilis.</title>
        <authorList>
            <person name="De Jode A."/>
            <person name="Faria R."/>
            <person name="Formenti G."/>
            <person name="Sims Y."/>
            <person name="Smith T.P."/>
            <person name="Tracey A."/>
            <person name="Wood J.M.D."/>
            <person name="Zagrodzka Z.B."/>
            <person name="Johannesson K."/>
            <person name="Butlin R.K."/>
            <person name="Leder E.H."/>
        </authorList>
    </citation>
    <scope>NUCLEOTIDE SEQUENCE [LARGE SCALE GENOMIC DNA]</scope>
    <source>
        <strain evidence="9">Snail1</strain>
        <tissue evidence="9">Muscle</tissue>
    </source>
</reference>
<evidence type="ECO:0000256" key="3">
    <source>
        <dbReference type="ARBA" id="ARBA00038362"/>
    </source>
</evidence>
<dbReference type="PROSITE" id="PS00175">
    <property type="entry name" value="PG_MUTASE"/>
    <property type="match status" value="1"/>
</dbReference>
<dbReference type="Gene3D" id="3.40.50.1240">
    <property type="entry name" value="Phosphoglycerate mutase-like"/>
    <property type="match status" value="2"/>
</dbReference>
<evidence type="ECO:0000256" key="4">
    <source>
        <dbReference type="ARBA" id="ARBA00040907"/>
    </source>
</evidence>